<dbReference type="Proteomes" id="UP000620366">
    <property type="component" value="Unassembled WGS sequence"/>
</dbReference>
<dbReference type="Pfam" id="PF00465">
    <property type="entry name" value="Fe-ADH"/>
    <property type="match status" value="1"/>
</dbReference>
<dbReference type="CDD" id="cd08187">
    <property type="entry name" value="BDH"/>
    <property type="match status" value="1"/>
</dbReference>
<gene>
    <name evidence="4" type="ORF">H8695_03360</name>
</gene>
<evidence type="ECO:0000313" key="5">
    <source>
        <dbReference type="Proteomes" id="UP000620366"/>
    </source>
</evidence>
<dbReference type="InterPro" id="IPR001670">
    <property type="entry name" value="ADH_Fe/GldA"/>
</dbReference>
<evidence type="ECO:0000313" key="4">
    <source>
        <dbReference type="EMBL" id="MBC8535728.1"/>
    </source>
</evidence>
<dbReference type="FunFam" id="3.40.50.1970:FF:000003">
    <property type="entry name" value="Alcohol dehydrogenase, iron-containing"/>
    <property type="match status" value="1"/>
</dbReference>
<dbReference type="InterPro" id="IPR056798">
    <property type="entry name" value="ADH_Fe_C"/>
</dbReference>
<dbReference type="SUPFAM" id="SSF56796">
    <property type="entry name" value="Dehydroquinate synthase-like"/>
    <property type="match status" value="1"/>
</dbReference>
<dbReference type="Gene3D" id="3.40.50.1970">
    <property type="match status" value="1"/>
</dbReference>
<dbReference type="EMBL" id="JACRSP010000001">
    <property type="protein sequence ID" value="MBC8535728.1"/>
    <property type="molecule type" value="Genomic_DNA"/>
</dbReference>
<dbReference type="GO" id="GO:0046872">
    <property type="term" value="F:metal ion binding"/>
    <property type="evidence" value="ECO:0007669"/>
    <property type="project" value="InterPro"/>
</dbReference>
<dbReference type="PANTHER" id="PTHR43633">
    <property type="entry name" value="ALCOHOL DEHYDROGENASE YQHD"/>
    <property type="match status" value="1"/>
</dbReference>
<feature type="domain" description="Alcohol dehydrogenase iron-type/glycerol dehydrogenase GldA" evidence="2">
    <location>
        <begin position="9"/>
        <end position="176"/>
    </location>
</feature>
<protein>
    <submittedName>
        <fullName evidence="4">Iron-containing alcohol dehydrogenase</fullName>
    </submittedName>
</protein>
<evidence type="ECO:0000256" key="1">
    <source>
        <dbReference type="ARBA" id="ARBA00023002"/>
    </source>
</evidence>
<accession>A0A926HTX3</accession>
<comment type="caution">
    <text evidence="4">The sequence shown here is derived from an EMBL/GenBank/DDBJ whole genome shotgun (WGS) entry which is preliminary data.</text>
</comment>
<feature type="domain" description="Fe-containing alcohol dehydrogenase-like C-terminal" evidence="3">
    <location>
        <begin position="187"/>
        <end position="385"/>
    </location>
</feature>
<dbReference type="GO" id="GO:0005829">
    <property type="term" value="C:cytosol"/>
    <property type="evidence" value="ECO:0007669"/>
    <property type="project" value="TreeGrafter"/>
</dbReference>
<reference evidence="4" key="1">
    <citation type="submission" date="2020-08" db="EMBL/GenBank/DDBJ databases">
        <title>Genome public.</title>
        <authorList>
            <person name="Liu C."/>
            <person name="Sun Q."/>
        </authorList>
    </citation>
    <scope>NUCLEOTIDE SEQUENCE</scope>
    <source>
        <strain evidence="4">BX7</strain>
    </source>
</reference>
<sequence>MNNFTYSIPTKIYFGKGQISHLTELASYGSKVLLVYGGGSIKKQGIYDETLKLLSGSGMTVFECSGVEPNPKIETVRRGAEICKSEQVEMVLAVGGGSVIDCAKVIAAAARYDGDAWDLVIHPERIQAALPIFSVLTLSATGSEMDKFAVISDMSRHEKWGTASEHMKPTMSVLDPTYTFSVSRRQTAAGTADIMSHIFETYFTNVENADVQARFCEGLLKTCIKYAPVALEQPDNYDARANLMWASSMAINGLLSGGAEVAWCVHPMEHELSAFYDITHGDGLAILTPHWMDFVLSEKTAGKFAEYGVNVWGLDADADAMDIAKQAIALTRDFFGRMGLPATLRDVGIDETHFDIMAQKASAACANTYVPLSKQDVLAIFKAAL</sequence>
<name>A0A926HTX3_9FIRM</name>
<keyword evidence="5" id="KW-1185">Reference proteome</keyword>
<dbReference type="GO" id="GO:0008106">
    <property type="term" value="F:alcohol dehydrogenase (NADP+) activity"/>
    <property type="evidence" value="ECO:0007669"/>
    <property type="project" value="TreeGrafter"/>
</dbReference>
<dbReference type="InterPro" id="IPR044731">
    <property type="entry name" value="BDH-like"/>
</dbReference>
<evidence type="ECO:0000259" key="2">
    <source>
        <dbReference type="Pfam" id="PF00465"/>
    </source>
</evidence>
<evidence type="ECO:0000259" key="3">
    <source>
        <dbReference type="Pfam" id="PF25137"/>
    </source>
</evidence>
<dbReference type="GO" id="GO:1990002">
    <property type="term" value="F:methylglyoxal reductase (NADPH) (acetol producing) activity"/>
    <property type="evidence" value="ECO:0007669"/>
    <property type="project" value="TreeGrafter"/>
</dbReference>
<keyword evidence="1" id="KW-0560">Oxidoreductase</keyword>
<dbReference type="GO" id="GO:1990362">
    <property type="term" value="F:butanol dehydrogenase (NAD+) activity"/>
    <property type="evidence" value="ECO:0007669"/>
    <property type="project" value="InterPro"/>
</dbReference>
<dbReference type="PANTHER" id="PTHR43633:SF1">
    <property type="entry name" value="ALCOHOL DEHYDROGENASE YQHD"/>
    <property type="match status" value="1"/>
</dbReference>
<dbReference type="RefSeq" id="WP_249299503.1">
    <property type="nucleotide sequence ID" value="NZ_JACRSP010000001.1"/>
</dbReference>
<proteinExistence type="predicted"/>
<dbReference type="AlphaFoldDB" id="A0A926HTX3"/>
<dbReference type="InterPro" id="IPR018211">
    <property type="entry name" value="ADH_Fe_CS"/>
</dbReference>
<dbReference type="Pfam" id="PF25137">
    <property type="entry name" value="ADH_Fe_C"/>
    <property type="match status" value="1"/>
</dbReference>
<dbReference type="PROSITE" id="PS00060">
    <property type="entry name" value="ADH_IRON_2"/>
    <property type="match status" value="1"/>
</dbReference>
<organism evidence="4 5">
    <name type="scientific">Feifania hominis</name>
    <dbReference type="NCBI Taxonomy" id="2763660"/>
    <lineage>
        <taxon>Bacteria</taxon>
        <taxon>Bacillati</taxon>
        <taxon>Bacillota</taxon>
        <taxon>Clostridia</taxon>
        <taxon>Eubacteriales</taxon>
        <taxon>Feifaniaceae</taxon>
        <taxon>Feifania</taxon>
    </lineage>
</organism>
<dbReference type="Gene3D" id="1.20.1090.10">
    <property type="entry name" value="Dehydroquinate synthase-like - alpha domain"/>
    <property type="match status" value="1"/>
</dbReference>